<keyword evidence="7" id="KW-0449">Lipoprotein</keyword>
<accession>A0A449AHJ2</accession>
<dbReference type="AlphaFoldDB" id="A0A449AHJ2"/>
<dbReference type="InterPro" id="IPR049890">
    <property type="entry name" value="VlpA-F-like_signal"/>
</dbReference>
<dbReference type="GO" id="GO:0005886">
    <property type="term" value="C:plasma membrane"/>
    <property type="evidence" value="ECO:0007669"/>
    <property type="project" value="UniProtKB-SubCell"/>
</dbReference>
<comment type="subcellular location">
    <subcellularLocation>
        <location evidence="1">Cell membrane</location>
        <topology evidence="1">Lipid-anchor</topology>
    </subcellularLocation>
</comment>
<evidence type="ECO:0000256" key="7">
    <source>
        <dbReference type="ARBA" id="ARBA00023288"/>
    </source>
</evidence>
<organism evidence="9 10">
    <name type="scientific">Mycoplasmopsis cynos</name>
    <dbReference type="NCBI Taxonomy" id="171284"/>
    <lineage>
        <taxon>Bacteria</taxon>
        <taxon>Bacillati</taxon>
        <taxon>Mycoplasmatota</taxon>
        <taxon>Mycoplasmoidales</taxon>
        <taxon>Metamycoplasmataceae</taxon>
        <taxon>Mycoplasmopsis</taxon>
    </lineage>
</organism>
<evidence type="ECO:0000256" key="4">
    <source>
        <dbReference type="ARBA" id="ARBA00022737"/>
    </source>
</evidence>
<evidence type="ECO:0000256" key="1">
    <source>
        <dbReference type="ARBA" id="ARBA00004193"/>
    </source>
</evidence>
<keyword evidence="5" id="KW-0472">Membrane</keyword>
<keyword evidence="2" id="KW-1003">Cell membrane</keyword>
<evidence type="ECO:0000313" key="10">
    <source>
        <dbReference type="Proteomes" id="UP000289506"/>
    </source>
</evidence>
<feature type="chain" id="PRO_5019455637" description="Lipoprotein" evidence="8">
    <location>
        <begin position="24"/>
        <end position="174"/>
    </location>
</feature>
<keyword evidence="4" id="KW-0677">Repeat</keyword>
<geneLocation type="plasmid" evidence="9 10">
    <name>13</name>
</geneLocation>
<evidence type="ECO:0000256" key="3">
    <source>
        <dbReference type="ARBA" id="ARBA00022729"/>
    </source>
</evidence>
<evidence type="ECO:0000256" key="8">
    <source>
        <dbReference type="SAM" id="SignalP"/>
    </source>
</evidence>
<gene>
    <name evidence="9" type="primary">MCYN0098</name>
    <name evidence="9" type="ORF">NCTC10142_00193</name>
</gene>
<evidence type="ECO:0000256" key="5">
    <source>
        <dbReference type="ARBA" id="ARBA00023136"/>
    </source>
</evidence>
<reference evidence="9 10" key="1">
    <citation type="submission" date="2019-01" db="EMBL/GenBank/DDBJ databases">
        <authorList>
            <consortium name="Pathogen Informatics"/>
        </authorList>
    </citation>
    <scope>NUCLEOTIDE SEQUENCE [LARGE SCALE GENOMIC DNA]</scope>
    <source>
        <strain evidence="9 10">NCTC10142</strain>
        <plasmid evidence="10">13</plasmid>
    </source>
</reference>
<keyword evidence="3 8" id="KW-0732">Signal</keyword>
<dbReference type="PROSITE" id="PS51257">
    <property type="entry name" value="PROKAR_LIPOPROTEIN"/>
    <property type="match status" value="1"/>
</dbReference>
<dbReference type="NCBIfam" id="NF033817">
    <property type="entry name" value="Mplas_variab_LP"/>
    <property type="match status" value="1"/>
</dbReference>
<evidence type="ECO:0008006" key="11">
    <source>
        <dbReference type="Google" id="ProtNLM"/>
    </source>
</evidence>
<dbReference type="Proteomes" id="UP000289506">
    <property type="component" value="Plasmid 13"/>
</dbReference>
<protein>
    <recommendedName>
        <fullName evidence="11">Lipoprotein</fullName>
    </recommendedName>
</protein>
<keyword evidence="6" id="KW-0564">Palmitate</keyword>
<evidence type="ECO:0000313" key="9">
    <source>
        <dbReference type="EMBL" id="VEU64450.1"/>
    </source>
</evidence>
<name>A0A449AHJ2_9BACT</name>
<sequence>MKRKLFLFGTVGSLIATPLVAIACAKTDNNSTPTPEMNTDDESKYTKELTFSVIDKKADNATIELNVKKESSLDTSKKIIIFAIVSYKYNDGTPNKEHHITAVGTPVEIQSEKIKAKVRFKIAFDTEQKEHTTEYKVVNLILTEKEPQQGDNIQELLKKSYPLTAENSNAQSFK</sequence>
<dbReference type="RefSeq" id="WP_129720431.1">
    <property type="nucleotide sequence ID" value="NZ_LR214986.1"/>
</dbReference>
<feature type="signal peptide" evidence="8">
    <location>
        <begin position="1"/>
        <end position="23"/>
    </location>
</feature>
<proteinExistence type="predicted"/>
<evidence type="ECO:0000256" key="6">
    <source>
        <dbReference type="ARBA" id="ARBA00023139"/>
    </source>
</evidence>
<dbReference type="EMBL" id="LR214986">
    <property type="protein sequence ID" value="VEU64450.1"/>
    <property type="molecule type" value="Genomic_DNA"/>
</dbReference>
<evidence type="ECO:0000256" key="2">
    <source>
        <dbReference type="ARBA" id="ARBA00022475"/>
    </source>
</evidence>
<keyword evidence="9" id="KW-0614">Plasmid</keyword>